<keyword evidence="3" id="KW-1185">Reference proteome</keyword>
<gene>
    <name evidence="2" type="ORF">MOC_4743</name>
</gene>
<proteinExistence type="predicted"/>
<keyword evidence="1" id="KW-1133">Transmembrane helix</keyword>
<protein>
    <submittedName>
        <fullName evidence="2">Protein of unassigned function</fullName>
    </submittedName>
</protein>
<reference evidence="2 3" key="1">
    <citation type="journal article" date="2014" name="PLoS ONE">
        <title>Genome Information of Methylobacterium oryzae, a Plant-Probiotic Methylotroph in the Phyllosphere.</title>
        <authorList>
            <person name="Kwak M.J."/>
            <person name="Jeong H."/>
            <person name="Madhaiyan M."/>
            <person name="Lee Y."/>
            <person name="Sa T.M."/>
            <person name="Oh T.K."/>
            <person name="Kim J.F."/>
        </authorList>
    </citation>
    <scope>NUCLEOTIDE SEQUENCE [LARGE SCALE GENOMIC DNA]</scope>
    <source>
        <strain evidence="2 3">CBMB20</strain>
    </source>
</reference>
<dbReference type="EMBL" id="CP003811">
    <property type="protein sequence ID" value="AIQ92498.1"/>
    <property type="molecule type" value="Genomic_DNA"/>
</dbReference>
<dbReference type="HOGENOM" id="CLU_145985_1_0_5"/>
<evidence type="ECO:0000313" key="2">
    <source>
        <dbReference type="EMBL" id="AIQ92498.1"/>
    </source>
</evidence>
<feature type="transmembrane region" description="Helical" evidence="1">
    <location>
        <begin position="42"/>
        <end position="70"/>
    </location>
</feature>
<accession>A0A089P397</accession>
<dbReference type="AlphaFoldDB" id="A0A089P397"/>
<dbReference type="eggNOG" id="ENOG5032YAU">
    <property type="taxonomic scope" value="Bacteria"/>
</dbReference>
<dbReference type="Proteomes" id="UP000029492">
    <property type="component" value="Chromosome"/>
</dbReference>
<dbReference type="STRING" id="693986.MOC_4743"/>
<evidence type="ECO:0000256" key="1">
    <source>
        <dbReference type="SAM" id="Phobius"/>
    </source>
</evidence>
<evidence type="ECO:0000313" key="3">
    <source>
        <dbReference type="Proteomes" id="UP000029492"/>
    </source>
</evidence>
<organism evidence="2 3">
    <name type="scientific">Methylobacterium oryzae CBMB20</name>
    <dbReference type="NCBI Taxonomy" id="693986"/>
    <lineage>
        <taxon>Bacteria</taxon>
        <taxon>Pseudomonadati</taxon>
        <taxon>Pseudomonadota</taxon>
        <taxon>Alphaproteobacteria</taxon>
        <taxon>Hyphomicrobiales</taxon>
        <taxon>Methylobacteriaceae</taxon>
        <taxon>Methylobacterium</taxon>
    </lineage>
</organism>
<dbReference type="KEGG" id="mor:MOC_4743"/>
<name>A0A089P397_9HYPH</name>
<keyword evidence="1" id="KW-0472">Membrane</keyword>
<keyword evidence="1" id="KW-0812">Transmembrane</keyword>
<sequence length="100" mass="11325">MAATAAQWDARIRALVQKLPAWMGRYLDWLLEPSHRWFRVPAAVALLIGGVFAPIPFIGVCMVPAGLVLLGEDLPRLKRPLETGAQWFERAWASLSRRFR</sequence>